<dbReference type="AlphaFoldDB" id="A0A9D9N6T1"/>
<name>A0A9D9N6T1_9FIRM</name>
<evidence type="ECO:0000313" key="10">
    <source>
        <dbReference type="Proteomes" id="UP000823618"/>
    </source>
</evidence>
<dbReference type="GO" id="GO:0008483">
    <property type="term" value="F:transaminase activity"/>
    <property type="evidence" value="ECO:0007669"/>
    <property type="project" value="UniProtKB-KW"/>
</dbReference>
<dbReference type="InterPro" id="IPR010970">
    <property type="entry name" value="Cys_dSase_SufS"/>
</dbReference>
<dbReference type="CDD" id="cd06453">
    <property type="entry name" value="SufS_like"/>
    <property type="match status" value="1"/>
</dbReference>
<dbReference type="PANTHER" id="PTHR43586:SF4">
    <property type="entry name" value="ISOPENICILLIN N EPIMERASE"/>
    <property type="match status" value="1"/>
</dbReference>
<proteinExistence type="inferred from homology"/>
<dbReference type="GO" id="GO:0031071">
    <property type="term" value="F:cysteine desulfurase activity"/>
    <property type="evidence" value="ECO:0007669"/>
    <property type="project" value="UniProtKB-EC"/>
</dbReference>
<dbReference type="InterPro" id="IPR015422">
    <property type="entry name" value="PyrdxlP-dep_Trfase_small"/>
</dbReference>
<evidence type="ECO:0000256" key="6">
    <source>
        <dbReference type="ARBA" id="ARBA00050776"/>
    </source>
</evidence>
<keyword evidence="5" id="KW-0663">Pyridoxal phosphate</keyword>
<reference evidence="9" key="2">
    <citation type="journal article" date="2021" name="PeerJ">
        <title>Extensive microbial diversity within the chicken gut microbiome revealed by metagenomics and culture.</title>
        <authorList>
            <person name="Gilroy R."/>
            <person name="Ravi A."/>
            <person name="Getino M."/>
            <person name="Pursley I."/>
            <person name="Horton D.L."/>
            <person name="Alikhan N.F."/>
            <person name="Baker D."/>
            <person name="Gharbi K."/>
            <person name="Hall N."/>
            <person name="Watson M."/>
            <person name="Adriaenssens E.M."/>
            <person name="Foster-Nyarko E."/>
            <person name="Jarju S."/>
            <person name="Secka A."/>
            <person name="Antonio M."/>
            <person name="Oren A."/>
            <person name="Chaudhuri R.R."/>
            <person name="La Ragione R."/>
            <person name="Hildebrand F."/>
            <person name="Pallen M.J."/>
        </authorList>
    </citation>
    <scope>NUCLEOTIDE SEQUENCE</scope>
    <source>
        <strain evidence="9">E3-2379</strain>
    </source>
</reference>
<evidence type="ECO:0000256" key="2">
    <source>
        <dbReference type="ARBA" id="ARBA00010447"/>
    </source>
</evidence>
<dbReference type="InterPro" id="IPR015421">
    <property type="entry name" value="PyrdxlP-dep_Trfase_major"/>
</dbReference>
<feature type="domain" description="Aminotransferase class V" evidence="8">
    <location>
        <begin position="4"/>
        <end position="372"/>
    </location>
</feature>
<organism evidence="9 10">
    <name type="scientific">Candidatus Scybalomonas excrementavium</name>
    <dbReference type="NCBI Taxonomy" id="2840943"/>
    <lineage>
        <taxon>Bacteria</taxon>
        <taxon>Bacillati</taxon>
        <taxon>Bacillota</taxon>
        <taxon>Clostridia</taxon>
        <taxon>Lachnospirales</taxon>
        <taxon>Lachnospiraceae</taxon>
        <taxon>Lachnospiraceae incertae sedis</taxon>
        <taxon>Candidatus Scybalomonas</taxon>
    </lineage>
</organism>
<dbReference type="NCBIfam" id="TIGR01977">
    <property type="entry name" value="am_tr_V_EF2568"/>
    <property type="match status" value="1"/>
</dbReference>
<keyword evidence="9" id="KW-0032">Aminotransferase</keyword>
<dbReference type="EC" id="2.8.1.7" evidence="3"/>
<dbReference type="Proteomes" id="UP000823618">
    <property type="component" value="Unassembled WGS sequence"/>
</dbReference>
<dbReference type="InterPro" id="IPR015424">
    <property type="entry name" value="PyrdxlP-dep_Trfase"/>
</dbReference>
<accession>A0A9D9N6T1</accession>
<dbReference type="InterPro" id="IPR016454">
    <property type="entry name" value="Cysteine_dSase"/>
</dbReference>
<dbReference type="InterPro" id="IPR010969">
    <property type="entry name" value="Cys_dSase-rel_unknwn_funct"/>
</dbReference>
<comment type="cofactor">
    <cofactor evidence="1 7">
        <name>pyridoxal 5'-phosphate</name>
        <dbReference type="ChEBI" id="CHEBI:597326"/>
    </cofactor>
</comment>
<dbReference type="PANTHER" id="PTHR43586">
    <property type="entry name" value="CYSTEINE DESULFURASE"/>
    <property type="match status" value="1"/>
</dbReference>
<dbReference type="Gene3D" id="3.40.640.10">
    <property type="entry name" value="Type I PLP-dependent aspartate aminotransferase-like (Major domain)"/>
    <property type="match status" value="1"/>
</dbReference>
<evidence type="ECO:0000256" key="5">
    <source>
        <dbReference type="ARBA" id="ARBA00022898"/>
    </source>
</evidence>
<gene>
    <name evidence="9" type="ORF">IAC13_00585</name>
</gene>
<evidence type="ECO:0000256" key="3">
    <source>
        <dbReference type="ARBA" id="ARBA00012239"/>
    </source>
</evidence>
<comment type="similarity">
    <text evidence="2">Belongs to the class-V pyridoxal-phosphate-dependent aminotransferase family. Csd subfamily.</text>
</comment>
<dbReference type="GO" id="GO:0006534">
    <property type="term" value="P:cysteine metabolic process"/>
    <property type="evidence" value="ECO:0007669"/>
    <property type="project" value="InterPro"/>
</dbReference>
<dbReference type="Pfam" id="PF00266">
    <property type="entry name" value="Aminotran_5"/>
    <property type="match status" value="1"/>
</dbReference>
<dbReference type="Gene3D" id="3.90.1150.10">
    <property type="entry name" value="Aspartate Aminotransferase, domain 1"/>
    <property type="match status" value="1"/>
</dbReference>
<protein>
    <recommendedName>
        <fullName evidence="3">cysteine desulfurase</fullName>
        <ecNumber evidence="3">2.8.1.7</ecNumber>
    </recommendedName>
</protein>
<evidence type="ECO:0000256" key="7">
    <source>
        <dbReference type="RuleBase" id="RU004504"/>
    </source>
</evidence>
<dbReference type="PROSITE" id="PS00595">
    <property type="entry name" value="AA_TRANSFER_CLASS_5"/>
    <property type="match status" value="1"/>
</dbReference>
<evidence type="ECO:0000256" key="4">
    <source>
        <dbReference type="ARBA" id="ARBA00022679"/>
    </source>
</evidence>
<comment type="caution">
    <text evidence="9">The sequence shown here is derived from an EMBL/GenBank/DDBJ whole genome shotgun (WGS) entry which is preliminary data.</text>
</comment>
<dbReference type="InterPro" id="IPR020578">
    <property type="entry name" value="Aminotrans_V_PyrdxlP_BS"/>
</dbReference>
<dbReference type="PIRSF" id="PIRSF005572">
    <property type="entry name" value="NifS"/>
    <property type="match status" value="1"/>
</dbReference>
<sequence length="387" mass="42966">MKKIYMDYAATSFPKPNCVIDAVVQYMQNNGTNSNRGNYADAYKTASVIYETRKKICKMFDLSEGEHVVFTQNITYALNMILKGLLKKGDHVLVSSMEHNAVMRPLVQLQKEGVSFSRIPCTTKGELLVEEMEPLLQNNTKAVVLTAASNVCGTMMPLKEVGKVCKKHNLIFIVDSAQIAGIFPISMEEMHIDVLAFTGHKGLLGPQGIGGFLMREHIANVMKPLITGGTGSLSDSEEVPEFLPDKFEAGTLNIPGIYGLHASLSYLEEVGMEIIQQKEEERLSQLLEGLRTIDGIIIFGKETTKDRVSVVSIQTDWMDEGELAFVLDEQYGIMTRVGMHCAPNAHKTLGSFPRGTLRFSIGYQTTKEEIEMVIEALKKIKETQSIM</sequence>
<dbReference type="GO" id="GO:0030170">
    <property type="term" value="F:pyridoxal phosphate binding"/>
    <property type="evidence" value="ECO:0007669"/>
    <property type="project" value="InterPro"/>
</dbReference>
<evidence type="ECO:0000313" key="9">
    <source>
        <dbReference type="EMBL" id="MBO8462409.1"/>
    </source>
</evidence>
<dbReference type="InterPro" id="IPR000192">
    <property type="entry name" value="Aminotrans_V_dom"/>
</dbReference>
<keyword evidence="4" id="KW-0808">Transferase</keyword>
<evidence type="ECO:0000259" key="8">
    <source>
        <dbReference type="Pfam" id="PF00266"/>
    </source>
</evidence>
<comment type="catalytic activity">
    <reaction evidence="6">
        <text>(sulfur carrier)-H + L-cysteine = (sulfur carrier)-SH + L-alanine</text>
        <dbReference type="Rhea" id="RHEA:43892"/>
        <dbReference type="Rhea" id="RHEA-COMP:14737"/>
        <dbReference type="Rhea" id="RHEA-COMP:14739"/>
        <dbReference type="ChEBI" id="CHEBI:29917"/>
        <dbReference type="ChEBI" id="CHEBI:35235"/>
        <dbReference type="ChEBI" id="CHEBI:57972"/>
        <dbReference type="ChEBI" id="CHEBI:64428"/>
        <dbReference type="EC" id="2.8.1.7"/>
    </reaction>
</comment>
<reference evidence="9" key="1">
    <citation type="submission" date="2020-10" db="EMBL/GenBank/DDBJ databases">
        <authorList>
            <person name="Gilroy R."/>
        </authorList>
    </citation>
    <scope>NUCLEOTIDE SEQUENCE</scope>
    <source>
        <strain evidence="9">E3-2379</strain>
    </source>
</reference>
<dbReference type="EMBL" id="JADIML010000018">
    <property type="protein sequence ID" value="MBO8462409.1"/>
    <property type="molecule type" value="Genomic_DNA"/>
</dbReference>
<evidence type="ECO:0000256" key="1">
    <source>
        <dbReference type="ARBA" id="ARBA00001933"/>
    </source>
</evidence>
<dbReference type="SUPFAM" id="SSF53383">
    <property type="entry name" value="PLP-dependent transferases"/>
    <property type="match status" value="1"/>
</dbReference>